<comment type="caution">
    <text evidence="9">The sequence shown here is derived from an EMBL/GenBank/DDBJ whole genome shotgun (WGS) entry which is preliminary data.</text>
</comment>
<evidence type="ECO:0000256" key="1">
    <source>
        <dbReference type="ARBA" id="ARBA00004123"/>
    </source>
</evidence>
<name>A0ABQ0DY46_9EUKA</name>
<keyword evidence="6" id="KW-0653">Protein transport</keyword>
<comment type="subcellular location">
    <subcellularLocation>
        <location evidence="2">Cytoplasm</location>
    </subcellularLocation>
    <subcellularLocation>
        <location evidence="1">Nucleus</location>
    </subcellularLocation>
</comment>
<dbReference type="PANTHER" id="PTHR10527">
    <property type="entry name" value="IMPORTIN BETA"/>
    <property type="match status" value="1"/>
</dbReference>
<keyword evidence="4" id="KW-0963">Cytoplasm</keyword>
<proteinExistence type="predicted"/>
<dbReference type="Pfam" id="PF25780">
    <property type="entry name" value="TPR_IPO5"/>
    <property type="match status" value="1"/>
</dbReference>
<accession>A0ABQ0DY46</accession>
<evidence type="ECO:0000256" key="2">
    <source>
        <dbReference type="ARBA" id="ARBA00004496"/>
    </source>
</evidence>
<dbReference type="InterPro" id="IPR057672">
    <property type="entry name" value="TPR_IPO4/5"/>
</dbReference>
<dbReference type="SUPFAM" id="SSF48371">
    <property type="entry name" value="ARM repeat"/>
    <property type="match status" value="2"/>
</dbReference>
<dbReference type="Gene3D" id="1.25.10.10">
    <property type="entry name" value="Leucine-rich Repeat Variant"/>
    <property type="match status" value="1"/>
</dbReference>
<keyword evidence="3" id="KW-0813">Transport</keyword>
<dbReference type="InterPro" id="IPR001494">
    <property type="entry name" value="Importin-beta_N"/>
</dbReference>
<dbReference type="InterPro" id="IPR040122">
    <property type="entry name" value="Importin_beta"/>
</dbReference>
<evidence type="ECO:0000256" key="4">
    <source>
        <dbReference type="ARBA" id="ARBA00022490"/>
    </source>
</evidence>
<organism evidence="9 10">
    <name type="scientific">Entamoeba nuttalli</name>
    <dbReference type="NCBI Taxonomy" id="412467"/>
    <lineage>
        <taxon>Eukaryota</taxon>
        <taxon>Amoebozoa</taxon>
        <taxon>Evosea</taxon>
        <taxon>Archamoebae</taxon>
        <taxon>Mastigamoebida</taxon>
        <taxon>Entamoebidae</taxon>
        <taxon>Entamoeba</taxon>
    </lineage>
</organism>
<reference evidence="9 10" key="1">
    <citation type="journal article" date="2019" name="PLoS Negl. Trop. Dis.">
        <title>Whole genome sequencing of Entamoeba nuttalli reveals mammalian host-related molecular signatures and a novel octapeptide-repeat surface protein.</title>
        <authorList>
            <person name="Tanaka M."/>
            <person name="Makiuchi T."/>
            <person name="Komiyama T."/>
            <person name="Shiina T."/>
            <person name="Osaki K."/>
            <person name="Tachibana H."/>
        </authorList>
    </citation>
    <scope>NUCLEOTIDE SEQUENCE [LARGE SCALE GENOMIC DNA]</scope>
    <source>
        <strain evidence="9 10">P19-061405</strain>
    </source>
</reference>
<evidence type="ECO:0000256" key="7">
    <source>
        <dbReference type="ARBA" id="ARBA00023242"/>
    </source>
</evidence>
<dbReference type="InterPro" id="IPR016024">
    <property type="entry name" value="ARM-type_fold"/>
</dbReference>
<sequence length="1055" mass="118056">MNITPEQLEQIISNLLVPNTEVISQATQTIVQLLKHPEIIMPMMNILVNHPRPELRQITGVLLRKKISVVWAKLTPEIQEQIENALLQIINTESIKIISITVAQIIIVIGKLTIPIGKWPALLNQVLQWTQSQNEIQKEVGFGLIIELAQYYLRLGTPQLMNGLFQLVGSTLTTCSSFKIRVLAVRILGSLYDFVDNPKDLAPYEQVIPLVVNLLKECHQKECDEEFSEIIDVMSDIVEGFCNIPEFDVITQRITSPIAALCIEAAKSKEVSPIIRQASLLFLNTFICDELEYCIKNGIIPPMVELLLSILSEYNPLDPTDEESPHRIYAGQVLSNMAEIIPSSDFFPLFWQIASQFVNNPLPGVSCALLMAISSMTYTCPISIDEVGDVLSPFILQALQNQDVTVRGAALKCIGDLGESGVTFVFINCVQYLKALVFMTKDQVSSIQSAAYFDIHLMIEKLSMKEIEPVAGDILSTCLNCITTTSDFDTRDAALSALSATVFIVGNKILPFAQTLLQISHKMITAEVHEDIDILQRGRGLELLACIAKAIGKEQFRPYLNDCVEIVKALISIQHSFEYELRQFAYMALVDLFSVYGSELAPLIPGVIEKVIHSFQCEDDYVDKKDNELEISSEEEDDEEEERLSFYSGLLLEKSSAVTLVSKMFETVPFEMEQYVPSLLTFINQMCVDERTEVAESACEALWTVLYVPLAKEKLYIPFGQNPYGSNFVKNINEDSIAKVHLNISSMSESLSKIYNEVINTYLIVCDQAVDRDVVIMCLNKLIDIFTLLGRVGAAACSQQLSQLLIKILTQQTQSQVINAGQDSQEIHEAESDLLATASDVIMIMFKLFGQSMSDYFVQIFQILSSIVQKRNNSITKATSIGIIAEFFNFTHTCPECIAEPALTLFLNCISNKNEDVSRNAVYGLGILVTILASTPKKQIAINASQQALQLIAQLLPTIKRRGLIDNFISCVCRILMIEGIPFQPQAILPQLLNFLPIISDHEEEQIVYSTFAHFYSTIPELQQQKPALVEVFKKALTVEGVYDTTKQLLQQYLM</sequence>
<dbReference type="Pfam" id="PF02985">
    <property type="entry name" value="HEAT"/>
    <property type="match status" value="1"/>
</dbReference>
<dbReference type="InterPro" id="IPR000357">
    <property type="entry name" value="HEAT"/>
</dbReference>
<evidence type="ECO:0000313" key="9">
    <source>
        <dbReference type="EMBL" id="GAB1227672.1"/>
    </source>
</evidence>
<feature type="domain" description="Importin N-terminal" evidence="8">
    <location>
        <begin position="26"/>
        <end position="92"/>
    </location>
</feature>
<evidence type="ECO:0000313" key="10">
    <source>
        <dbReference type="Proteomes" id="UP001628156"/>
    </source>
</evidence>
<keyword evidence="10" id="KW-1185">Reference proteome</keyword>
<dbReference type="InterPro" id="IPR011989">
    <property type="entry name" value="ARM-like"/>
</dbReference>
<evidence type="ECO:0000256" key="3">
    <source>
        <dbReference type="ARBA" id="ARBA00022448"/>
    </source>
</evidence>
<evidence type="ECO:0000256" key="6">
    <source>
        <dbReference type="ARBA" id="ARBA00022927"/>
    </source>
</evidence>
<dbReference type="EMBL" id="BAAFRS010000347">
    <property type="protein sequence ID" value="GAB1227672.1"/>
    <property type="molecule type" value="Genomic_DNA"/>
</dbReference>
<keyword evidence="5" id="KW-0677">Repeat</keyword>
<keyword evidence="7" id="KW-0539">Nucleus</keyword>
<dbReference type="PROSITE" id="PS50166">
    <property type="entry name" value="IMPORTIN_B_NT"/>
    <property type="match status" value="1"/>
</dbReference>
<evidence type="ECO:0000256" key="5">
    <source>
        <dbReference type="ARBA" id="ARBA00022737"/>
    </source>
</evidence>
<dbReference type="Proteomes" id="UP001628156">
    <property type="component" value="Unassembled WGS sequence"/>
</dbReference>
<gene>
    <name evidence="9" type="ORF">ENUP19_0347G0055</name>
</gene>
<protein>
    <recommendedName>
        <fullName evidence="8">Importin N-terminal domain-containing protein</fullName>
    </recommendedName>
</protein>
<evidence type="ECO:0000259" key="8">
    <source>
        <dbReference type="PROSITE" id="PS50166"/>
    </source>
</evidence>